<dbReference type="Proteomes" id="UP001470023">
    <property type="component" value="Unassembled WGS sequence"/>
</dbReference>
<dbReference type="InterPro" id="IPR035965">
    <property type="entry name" value="PAS-like_dom_sf"/>
</dbReference>
<reference evidence="4 5" key="1">
    <citation type="submission" date="2024-06" db="EMBL/GenBank/DDBJ databases">
        <title>The Natural Products Discovery Center: Release of the First 8490 Sequenced Strains for Exploring Actinobacteria Biosynthetic Diversity.</title>
        <authorList>
            <person name="Kalkreuter E."/>
            <person name="Kautsar S.A."/>
            <person name="Yang D."/>
            <person name="Bader C.D."/>
            <person name="Teijaro C.N."/>
            <person name="Fluegel L."/>
            <person name="Davis C.M."/>
            <person name="Simpson J.R."/>
            <person name="Lauterbach L."/>
            <person name="Steele A.D."/>
            <person name="Gui C."/>
            <person name="Meng S."/>
            <person name="Li G."/>
            <person name="Viehrig K."/>
            <person name="Ye F."/>
            <person name="Su P."/>
            <person name="Kiefer A.F."/>
            <person name="Nichols A."/>
            <person name="Cepeda A.J."/>
            <person name="Yan W."/>
            <person name="Fan B."/>
            <person name="Jiang Y."/>
            <person name="Adhikari A."/>
            <person name="Zheng C.-J."/>
            <person name="Schuster L."/>
            <person name="Cowan T.M."/>
            <person name="Smanski M.J."/>
            <person name="Chevrette M.G."/>
            <person name="De Carvalho L.P.S."/>
            <person name="Shen B."/>
        </authorList>
    </citation>
    <scope>NUCLEOTIDE SEQUENCE [LARGE SCALE GENOMIC DNA]</scope>
    <source>
        <strain evidence="4 5">NPDC001166</strain>
    </source>
</reference>
<dbReference type="SUPFAM" id="SSF55785">
    <property type="entry name" value="PYP-like sensor domain (PAS domain)"/>
    <property type="match status" value="1"/>
</dbReference>
<dbReference type="PANTHER" id="PTHR43156">
    <property type="entry name" value="STAGE II SPORULATION PROTEIN E-RELATED"/>
    <property type="match status" value="1"/>
</dbReference>
<evidence type="ECO:0000313" key="5">
    <source>
        <dbReference type="Proteomes" id="UP001470023"/>
    </source>
</evidence>
<dbReference type="CDD" id="cd00130">
    <property type="entry name" value="PAS"/>
    <property type="match status" value="1"/>
</dbReference>
<keyword evidence="5" id="KW-1185">Reference proteome</keyword>
<dbReference type="Pfam" id="PF00989">
    <property type="entry name" value="PAS"/>
    <property type="match status" value="1"/>
</dbReference>
<feature type="domain" description="PAS" evidence="3">
    <location>
        <begin position="310"/>
        <end position="355"/>
    </location>
</feature>
<dbReference type="InterPro" id="IPR052016">
    <property type="entry name" value="Bact_Sigma-Reg"/>
</dbReference>
<dbReference type="InterPro" id="IPR001932">
    <property type="entry name" value="PPM-type_phosphatase-like_dom"/>
</dbReference>
<feature type="region of interest" description="Disordered" evidence="2">
    <location>
        <begin position="422"/>
        <end position="445"/>
    </location>
</feature>
<dbReference type="PROSITE" id="PS50112">
    <property type="entry name" value="PAS"/>
    <property type="match status" value="1"/>
</dbReference>
<dbReference type="SUPFAM" id="SSF55874">
    <property type="entry name" value="ATPase domain of HSP90 chaperone/DNA topoisomerase II/histidine kinase"/>
    <property type="match status" value="1"/>
</dbReference>
<dbReference type="NCBIfam" id="TIGR00229">
    <property type="entry name" value="sensory_box"/>
    <property type="match status" value="1"/>
</dbReference>
<dbReference type="Gene3D" id="3.30.450.20">
    <property type="entry name" value="PAS domain"/>
    <property type="match status" value="1"/>
</dbReference>
<comment type="caution">
    <text evidence="4">The sequence shown here is derived from an EMBL/GenBank/DDBJ whole genome shotgun (WGS) entry which is preliminary data.</text>
</comment>
<dbReference type="Gene3D" id="3.30.450.40">
    <property type="match status" value="1"/>
</dbReference>
<feature type="region of interest" description="Disordered" evidence="2">
    <location>
        <begin position="1"/>
        <end position="21"/>
    </location>
</feature>
<name>A0ABV1TYH7_9ACTN</name>
<evidence type="ECO:0000256" key="2">
    <source>
        <dbReference type="SAM" id="MobiDB-lite"/>
    </source>
</evidence>
<evidence type="ECO:0000259" key="3">
    <source>
        <dbReference type="PROSITE" id="PS50112"/>
    </source>
</evidence>
<dbReference type="InterPro" id="IPR013767">
    <property type="entry name" value="PAS_fold"/>
</dbReference>
<dbReference type="InterPro" id="IPR000014">
    <property type="entry name" value="PAS"/>
</dbReference>
<dbReference type="SMART" id="SM00091">
    <property type="entry name" value="PAS"/>
    <property type="match status" value="1"/>
</dbReference>
<accession>A0ABV1TYH7</accession>
<dbReference type="InterPro" id="IPR036457">
    <property type="entry name" value="PPM-type-like_dom_sf"/>
</dbReference>
<dbReference type="InterPro" id="IPR003594">
    <property type="entry name" value="HATPase_dom"/>
</dbReference>
<dbReference type="CDD" id="cd16936">
    <property type="entry name" value="HATPase_RsbW-like"/>
    <property type="match status" value="1"/>
</dbReference>
<dbReference type="SMART" id="SM00331">
    <property type="entry name" value="PP2C_SIG"/>
    <property type="match status" value="1"/>
</dbReference>
<keyword evidence="1" id="KW-0378">Hydrolase</keyword>
<evidence type="ECO:0000313" key="4">
    <source>
        <dbReference type="EMBL" id="MER6426485.1"/>
    </source>
</evidence>
<proteinExistence type="predicted"/>
<dbReference type="Pfam" id="PF01590">
    <property type="entry name" value="GAF"/>
    <property type="match status" value="1"/>
</dbReference>
<evidence type="ECO:0000256" key="1">
    <source>
        <dbReference type="ARBA" id="ARBA00022801"/>
    </source>
</evidence>
<dbReference type="PANTHER" id="PTHR43156:SF2">
    <property type="entry name" value="STAGE II SPORULATION PROTEIN E"/>
    <property type="match status" value="1"/>
</dbReference>
<sequence length="880" mass="94115">MSGPAPSEAPSRRFPPRPESVASARRFVRSALSGTAPDVAETAELLAGELVTNAVLHARTEVEVRVDRTADRVHVAVADRRPDRGPVPHSWLPYAGTGRGLKLLEELSAIHGVRIGDNGKTVWFELWPDKPVPPSSPWDAVPSPGRTVTVTLIDLPYALHAAAQQHRESLLRELALLSFGPAAHDLPGDLARQELLTALDTSNLISACTTAAVQEEAPDSSTLCLRSAFPADAGPAVAALRLTLDLADSAAQQGALLTLPALPQVRSFCGWLFDQIVGQLSGGPPTAWTLFPHAPSASSTELAPWDAADVEASNVPTIAADDGNRIIAVNAAAAHLLGWQPDDLVGRRLTVLIPEHLRDRHAAAFGSLLLTGQPRILGRSIPLPALHRDGRLIPIRLRIQTQEALDGRTVFVAQLGARTAPAAPPGGDHTGHHAIRPQPGPSHPPAVRTRARAAGNPCTDDATLNRLSLLVDATSALTSTLDLTEGLHRVCRVLTRQLAQWCVVELLGEHERVERVCVVHRTPEALKPGVRLGALPPMSEETGGPLPRVLRGAGPLRLADVSSSGRLGSPLDESQEELFRQLGARTAIIAPLRARREVLGALTLVRGRDDPPFTDEDLPLVTDLVRGIALGVDNARLHEHTRRTSERMQRALLPHLPDVDHLELVARYAPSGADAQIGGDWFDAFVLPKGDTALVIGDVTGHDLQSAVAMSQLRNLLRGIAVDRQEPPAEVVHRFDLACHTLYPHATATCVYALVKGPEGGPWELRHSSAGHPPPLLTTEQGDTRYLDAGAGPLIGLDPDLPRVTADDPLPPRSTLLMFTDGLIERRGESFGDAMTRLRQHTAALARAPLDVFCDELVLGLGTDTTDDIALLALRTPPPG</sequence>
<dbReference type="RefSeq" id="WP_123438808.1">
    <property type="nucleotide sequence ID" value="NZ_JBEPAW010000158.1"/>
</dbReference>
<gene>
    <name evidence="4" type="ORF">ABT272_01855</name>
</gene>
<organism evidence="4 5">
    <name type="scientific">Streptomyces sp. 900105245</name>
    <dbReference type="NCBI Taxonomy" id="3154379"/>
    <lineage>
        <taxon>Bacteria</taxon>
        <taxon>Bacillati</taxon>
        <taxon>Actinomycetota</taxon>
        <taxon>Actinomycetes</taxon>
        <taxon>Kitasatosporales</taxon>
        <taxon>Streptomycetaceae</taxon>
        <taxon>Streptomyces</taxon>
    </lineage>
</organism>
<dbReference type="Pfam" id="PF07228">
    <property type="entry name" value="SpoIIE"/>
    <property type="match status" value="1"/>
</dbReference>
<dbReference type="Pfam" id="PF13581">
    <property type="entry name" value="HATPase_c_2"/>
    <property type="match status" value="1"/>
</dbReference>
<dbReference type="InterPro" id="IPR029016">
    <property type="entry name" value="GAF-like_dom_sf"/>
</dbReference>
<dbReference type="InterPro" id="IPR036890">
    <property type="entry name" value="HATPase_C_sf"/>
</dbReference>
<dbReference type="InterPro" id="IPR003018">
    <property type="entry name" value="GAF"/>
</dbReference>
<dbReference type="Gene3D" id="3.60.40.10">
    <property type="entry name" value="PPM-type phosphatase domain"/>
    <property type="match status" value="1"/>
</dbReference>
<dbReference type="SUPFAM" id="SSF55781">
    <property type="entry name" value="GAF domain-like"/>
    <property type="match status" value="1"/>
</dbReference>
<protein>
    <submittedName>
        <fullName evidence="4">SpoIIE family protein phosphatase</fullName>
    </submittedName>
</protein>
<dbReference type="Gene3D" id="3.30.565.10">
    <property type="entry name" value="Histidine kinase-like ATPase, C-terminal domain"/>
    <property type="match status" value="1"/>
</dbReference>
<dbReference type="EMBL" id="JBEPAZ010000001">
    <property type="protein sequence ID" value="MER6426485.1"/>
    <property type="molecule type" value="Genomic_DNA"/>
</dbReference>
<dbReference type="SMART" id="SM00065">
    <property type="entry name" value="GAF"/>
    <property type="match status" value="1"/>
</dbReference>